<dbReference type="AlphaFoldDB" id="A0A0V0R9M0"/>
<dbReference type="PANTHER" id="PTHR11071:SF561">
    <property type="entry name" value="PEPTIDYL-PROLYL CIS-TRANS ISOMERASE D-RELATED"/>
    <property type="match status" value="1"/>
</dbReference>
<proteinExistence type="inferred from homology"/>
<dbReference type="EMBL" id="LDAU01000006">
    <property type="protein sequence ID" value="KRX11166.1"/>
    <property type="molecule type" value="Genomic_DNA"/>
</dbReference>
<sequence length="217" mass="25341">MTQFHRINKDFFIQGGNIENKENNSIKSEYFKDENINLPHDLPGKIGMTRYKNQKNTNGTQFYITLQELPEFNGKFVVVGQIIQGMKFLKKINKIQNKNDQTPCFNIQIIDSGIYEFDCLDFGFKKENLGEQKKQQIDDIMNMSQSSLDMKQRLHSKQFNRYSSEYQDKVGNLDEKQLQKYSQKILDIAQRSSALEIELSDNNIEVSLTCSQIEKNL</sequence>
<dbReference type="GO" id="GO:0003755">
    <property type="term" value="F:peptidyl-prolyl cis-trans isomerase activity"/>
    <property type="evidence" value="ECO:0007669"/>
    <property type="project" value="UniProtKB-UniRule"/>
</dbReference>
<evidence type="ECO:0000313" key="3">
    <source>
        <dbReference type="EMBL" id="KRX11166.1"/>
    </source>
</evidence>
<organism evidence="3 4">
    <name type="scientific">Pseudocohnilembus persalinus</name>
    <name type="common">Ciliate</name>
    <dbReference type="NCBI Taxonomy" id="266149"/>
    <lineage>
        <taxon>Eukaryota</taxon>
        <taxon>Sar</taxon>
        <taxon>Alveolata</taxon>
        <taxon>Ciliophora</taxon>
        <taxon>Intramacronucleata</taxon>
        <taxon>Oligohymenophorea</taxon>
        <taxon>Scuticociliatia</taxon>
        <taxon>Philasterida</taxon>
        <taxon>Pseudocohnilembidae</taxon>
        <taxon>Pseudocohnilembus</taxon>
    </lineage>
</organism>
<dbReference type="GO" id="GO:0006457">
    <property type="term" value="P:protein folding"/>
    <property type="evidence" value="ECO:0007669"/>
    <property type="project" value="TreeGrafter"/>
</dbReference>
<reference evidence="3 4" key="1">
    <citation type="journal article" date="2015" name="Sci. Rep.">
        <title>Genome of the facultative scuticociliatosis pathogen Pseudocohnilembus persalinus provides insight into its virulence through horizontal gene transfer.</title>
        <authorList>
            <person name="Xiong J."/>
            <person name="Wang G."/>
            <person name="Cheng J."/>
            <person name="Tian M."/>
            <person name="Pan X."/>
            <person name="Warren A."/>
            <person name="Jiang C."/>
            <person name="Yuan D."/>
            <person name="Miao W."/>
        </authorList>
    </citation>
    <scope>NUCLEOTIDE SEQUENCE [LARGE SCALE GENOMIC DNA]</scope>
    <source>
        <strain evidence="3">36N120E</strain>
    </source>
</reference>
<comment type="similarity">
    <text evidence="1">Belongs to the cyclophilin-type PPIase family.</text>
</comment>
<feature type="domain" description="PPIase cyclophilin-type" evidence="2">
    <location>
        <begin position="1"/>
        <end position="114"/>
    </location>
</feature>
<evidence type="ECO:0000313" key="4">
    <source>
        <dbReference type="Proteomes" id="UP000054937"/>
    </source>
</evidence>
<comment type="catalytic activity">
    <reaction evidence="1">
        <text>[protein]-peptidylproline (omega=180) = [protein]-peptidylproline (omega=0)</text>
        <dbReference type="Rhea" id="RHEA:16237"/>
        <dbReference type="Rhea" id="RHEA-COMP:10747"/>
        <dbReference type="Rhea" id="RHEA-COMP:10748"/>
        <dbReference type="ChEBI" id="CHEBI:83833"/>
        <dbReference type="ChEBI" id="CHEBI:83834"/>
        <dbReference type="EC" id="5.2.1.8"/>
    </reaction>
</comment>
<keyword evidence="4" id="KW-1185">Reference proteome</keyword>
<dbReference type="Proteomes" id="UP000054937">
    <property type="component" value="Unassembled WGS sequence"/>
</dbReference>
<comment type="caution">
    <text evidence="3">The sequence shown here is derived from an EMBL/GenBank/DDBJ whole genome shotgun (WGS) entry which is preliminary data.</text>
</comment>
<accession>A0A0V0R9M0</accession>
<dbReference type="Gene3D" id="2.40.100.10">
    <property type="entry name" value="Cyclophilin-like"/>
    <property type="match status" value="1"/>
</dbReference>
<dbReference type="PANTHER" id="PTHR11071">
    <property type="entry name" value="PEPTIDYL-PROLYL CIS-TRANS ISOMERASE"/>
    <property type="match status" value="1"/>
</dbReference>
<dbReference type="InterPro" id="IPR002130">
    <property type="entry name" value="Cyclophilin-type_PPIase_dom"/>
</dbReference>
<dbReference type="EC" id="5.2.1.8" evidence="1"/>
<evidence type="ECO:0000259" key="2">
    <source>
        <dbReference type="PROSITE" id="PS50072"/>
    </source>
</evidence>
<dbReference type="PRINTS" id="PR00153">
    <property type="entry name" value="CSAPPISMRASE"/>
</dbReference>
<dbReference type="OrthoDB" id="271386at2759"/>
<keyword evidence="1" id="KW-0697">Rotamase</keyword>
<dbReference type="GO" id="GO:0016018">
    <property type="term" value="F:cyclosporin A binding"/>
    <property type="evidence" value="ECO:0007669"/>
    <property type="project" value="TreeGrafter"/>
</dbReference>
<dbReference type="InParanoid" id="A0A0V0R9M0"/>
<comment type="function">
    <text evidence="1">PPIases accelerate the folding of proteins. It catalyzes the cis-trans isomerization of proline imidic peptide bonds in oligopeptides.</text>
</comment>
<dbReference type="SUPFAM" id="SSF50891">
    <property type="entry name" value="Cyclophilin-like"/>
    <property type="match status" value="1"/>
</dbReference>
<protein>
    <recommendedName>
        <fullName evidence="1">Peptidyl-prolyl cis-trans isomerase</fullName>
        <shortName evidence="1">PPIase</shortName>
        <ecNumber evidence="1">5.2.1.8</ecNumber>
    </recommendedName>
</protein>
<keyword evidence="1 3" id="KW-0413">Isomerase</keyword>
<dbReference type="PROSITE" id="PS50072">
    <property type="entry name" value="CSA_PPIASE_2"/>
    <property type="match status" value="1"/>
</dbReference>
<name>A0A0V0R9M0_PSEPJ</name>
<evidence type="ECO:0000256" key="1">
    <source>
        <dbReference type="RuleBase" id="RU363019"/>
    </source>
</evidence>
<dbReference type="Pfam" id="PF00160">
    <property type="entry name" value="Pro_isomerase"/>
    <property type="match status" value="1"/>
</dbReference>
<dbReference type="InterPro" id="IPR029000">
    <property type="entry name" value="Cyclophilin-like_dom_sf"/>
</dbReference>
<gene>
    <name evidence="3" type="ORF">PPERSA_10933</name>
</gene>
<dbReference type="GO" id="GO:0005737">
    <property type="term" value="C:cytoplasm"/>
    <property type="evidence" value="ECO:0007669"/>
    <property type="project" value="TreeGrafter"/>
</dbReference>